<keyword evidence="3" id="KW-1185">Reference proteome</keyword>
<dbReference type="Proteomes" id="UP000499080">
    <property type="component" value="Unassembled WGS sequence"/>
</dbReference>
<dbReference type="AlphaFoldDB" id="A0A4Y2QTX3"/>
<organism evidence="2 3">
    <name type="scientific">Araneus ventricosus</name>
    <name type="common">Orbweaver spider</name>
    <name type="synonym">Epeira ventricosa</name>
    <dbReference type="NCBI Taxonomy" id="182803"/>
    <lineage>
        <taxon>Eukaryota</taxon>
        <taxon>Metazoa</taxon>
        <taxon>Ecdysozoa</taxon>
        <taxon>Arthropoda</taxon>
        <taxon>Chelicerata</taxon>
        <taxon>Arachnida</taxon>
        <taxon>Araneae</taxon>
        <taxon>Araneomorphae</taxon>
        <taxon>Entelegynae</taxon>
        <taxon>Araneoidea</taxon>
        <taxon>Araneidae</taxon>
        <taxon>Araneus</taxon>
    </lineage>
</organism>
<sequence>MELVVRQNPWYEMRSCQKNQLPQLYQSAEDFVNVVKKAMPAATVMLFLDKDINRVNSVWVKAKAIPGISNMHRIKCSHSSGLEFFTNAITPTKQNVDTMPVNTINISTENWAVMKYDESLYAGKVTQVLGNDIEVSVMEKSGKF</sequence>
<protein>
    <submittedName>
        <fullName evidence="2">Uncharacterized protein</fullName>
    </submittedName>
</protein>
<comment type="caution">
    <text evidence="2">The sequence shown here is derived from an EMBL/GenBank/DDBJ whole genome shotgun (WGS) entry which is preliminary data.</text>
</comment>
<proteinExistence type="predicted"/>
<dbReference type="EMBL" id="BGPR01014808">
    <property type="protein sequence ID" value="GBN66784.1"/>
    <property type="molecule type" value="Genomic_DNA"/>
</dbReference>
<evidence type="ECO:0000313" key="2">
    <source>
        <dbReference type="EMBL" id="GBN66797.1"/>
    </source>
</evidence>
<dbReference type="OrthoDB" id="71166at2759"/>
<gene>
    <name evidence="1" type="ORF">AVEN_21340_1</name>
    <name evidence="2" type="ORF">AVEN_231349_1</name>
</gene>
<reference evidence="2 3" key="1">
    <citation type="journal article" date="2019" name="Sci. Rep.">
        <title>Orb-weaving spider Araneus ventricosus genome elucidates the spidroin gene catalogue.</title>
        <authorList>
            <person name="Kono N."/>
            <person name="Nakamura H."/>
            <person name="Ohtoshi R."/>
            <person name="Moran D.A.P."/>
            <person name="Shinohara A."/>
            <person name="Yoshida Y."/>
            <person name="Fujiwara M."/>
            <person name="Mori M."/>
            <person name="Tomita M."/>
            <person name="Arakawa K."/>
        </authorList>
    </citation>
    <scope>NUCLEOTIDE SEQUENCE [LARGE SCALE GENOMIC DNA]</scope>
</reference>
<accession>A0A4Y2QTX3</accession>
<evidence type="ECO:0000313" key="1">
    <source>
        <dbReference type="EMBL" id="GBN66784.1"/>
    </source>
</evidence>
<name>A0A4Y2QTX3_ARAVE</name>
<evidence type="ECO:0000313" key="3">
    <source>
        <dbReference type="Proteomes" id="UP000499080"/>
    </source>
</evidence>
<dbReference type="EMBL" id="BGPR01014809">
    <property type="protein sequence ID" value="GBN66797.1"/>
    <property type="molecule type" value="Genomic_DNA"/>
</dbReference>